<evidence type="ECO:0000256" key="5">
    <source>
        <dbReference type="ARBA" id="ARBA00022771"/>
    </source>
</evidence>
<dbReference type="AlphaFoldDB" id="A0AAX4K119"/>
<dbReference type="Gene3D" id="1.10.472.30">
    <property type="entry name" value="Transcription elongation factor S-II, central domain"/>
    <property type="match status" value="1"/>
</dbReference>
<dbReference type="PROSITE" id="PS50016">
    <property type="entry name" value="ZF_PHD_2"/>
    <property type="match status" value="1"/>
</dbReference>
<feature type="compositionally biased region" description="Polar residues" evidence="9">
    <location>
        <begin position="196"/>
        <end position="207"/>
    </location>
</feature>
<dbReference type="GO" id="GO:0005634">
    <property type="term" value="C:nucleus"/>
    <property type="evidence" value="ECO:0007669"/>
    <property type="project" value="TreeGrafter"/>
</dbReference>
<dbReference type="PANTHER" id="PTHR11477:SF51">
    <property type="entry name" value="PROTEIN PARTNER OF SNF, ISOFORM B"/>
    <property type="match status" value="1"/>
</dbReference>
<evidence type="ECO:0000256" key="6">
    <source>
        <dbReference type="ARBA" id="ARBA00022833"/>
    </source>
</evidence>
<evidence type="ECO:0000256" key="7">
    <source>
        <dbReference type="PROSITE-ProRule" id="PRU00146"/>
    </source>
</evidence>
<evidence type="ECO:0000256" key="8">
    <source>
        <dbReference type="SAM" id="Coils"/>
    </source>
</evidence>
<dbReference type="InterPro" id="IPR011011">
    <property type="entry name" value="Znf_FYVE_PHD"/>
</dbReference>
<feature type="compositionally biased region" description="Low complexity" evidence="9">
    <location>
        <begin position="748"/>
        <end position="760"/>
    </location>
</feature>
<dbReference type="PANTHER" id="PTHR11477">
    <property type="entry name" value="TRANSCRIPTION FACTOR S-II ZINC FINGER DOMAIN-CONTAINING PROTEIN"/>
    <property type="match status" value="1"/>
</dbReference>
<feature type="region of interest" description="Disordered" evidence="9">
    <location>
        <begin position="417"/>
        <end position="450"/>
    </location>
</feature>
<organism evidence="12 13">
    <name type="scientific">Kwoniella dendrophila CBS 6074</name>
    <dbReference type="NCBI Taxonomy" id="1295534"/>
    <lineage>
        <taxon>Eukaryota</taxon>
        <taxon>Fungi</taxon>
        <taxon>Dikarya</taxon>
        <taxon>Basidiomycota</taxon>
        <taxon>Agaricomycotina</taxon>
        <taxon>Tremellomycetes</taxon>
        <taxon>Tremellales</taxon>
        <taxon>Cryptococcaceae</taxon>
        <taxon>Kwoniella</taxon>
    </lineage>
</organism>
<feature type="region of interest" description="Disordered" evidence="9">
    <location>
        <begin position="691"/>
        <end position="717"/>
    </location>
</feature>
<evidence type="ECO:0000256" key="3">
    <source>
        <dbReference type="ARBA" id="ARBA00021616"/>
    </source>
</evidence>
<evidence type="ECO:0000256" key="9">
    <source>
        <dbReference type="SAM" id="MobiDB-lite"/>
    </source>
</evidence>
<dbReference type="Proteomes" id="UP001355207">
    <property type="component" value="Chromosome 7"/>
</dbReference>
<feature type="region of interest" description="Disordered" evidence="9">
    <location>
        <begin position="748"/>
        <end position="846"/>
    </location>
</feature>
<comment type="function">
    <text evidence="1">Negative regulator of transcription elongation.</text>
</comment>
<dbReference type="InterPro" id="IPR019786">
    <property type="entry name" value="Zinc_finger_PHD-type_CS"/>
</dbReference>
<feature type="compositionally biased region" description="Polar residues" evidence="9">
    <location>
        <begin position="12"/>
        <end position="25"/>
    </location>
</feature>
<reference evidence="12 13" key="1">
    <citation type="submission" date="2024-01" db="EMBL/GenBank/DDBJ databases">
        <title>Comparative genomics of Cryptococcus and Kwoniella reveals pathogenesis evolution and contrasting modes of karyotype evolution via chromosome fusion or intercentromeric recombination.</title>
        <authorList>
            <person name="Coelho M.A."/>
            <person name="David-Palma M."/>
            <person name="Shea T."/>
            <person name="Bowers K."/>
            <person name="McGinley-Smith S."/>
            <person name="Mohammad A.W."/>
            <person name="Gnirke A."/>
            <person name="Yurkov A.M."/>
            <person name="Nowrousian M."/>
            <person name="Sun S."/>
            <person name="Cuomo C.A."/>
            <person name="Heitman J."/>
        </authorList>
    </citation>
    <scope>NUCLEOTIDE SEQUENCE [LARGE SCALE GENOMIC DNA]</scope>
    <source>
        <strain evidence="12 13">CBS 6074</strain>
    </source>
</reference>
<dbReference type="RefSeq" id="XP_066077196.1">
    <property type="nucleotide sequence ID" value="XM_066221099.1"/>
</dbReference>
<accession>A0AAX4K119</accession>
<dbReference type="InterPro" id="IPR012921">
    <property type="entry name" value="SPOC_C"/>
</dbReference>
<dbReference type="InterPro" id="IPR001965">
    <property type="entry name" value="Znf_PHD"/>
</dbReference>
<keyword evidence="5 7" id="KW-0863">Zinc-finger</keyword>
<evidence type="ECO:0000313" key="12">
    <source>
        <dbReference type="EMBL" id="WWC90433.1"/>
    </source>
</evidence>
<feature type="region of interest" description="Disordered" evidence="9">
    <location>
        <begin position="153"/>
        <end position="249"/>
    </location>
</feature>
<feature type="region of interest" description="Disordered" evidence="9">
    <location>
        <begin position="1"/>
        <end position="84"/>
    </location>
</feature>
<dbReference type="CDD" id="cd21538">
    <property type="entry name" value="SPOC_TFIIS"/>
    <property type="match status" value="1"/>
</dbReference>
<feature type="compositionally biased region" description="Pro residues" evidence="9">
    <location>
        <begin position="701"/>
        <end position="712"/>
    </location>
</feature>
<proteinExistence type="inferred from homology"/>
<dbReference type="PROSITE" id="PS51321">
    <property type="entry name" value="TFIIS_CENTRAL"/>
    <property type="match status" value="1"/>
</dbReference>
<keyword evidence="4" id="KW-0479">Metal-binding</keyword>
<feature type="compositionally biased region" description="Polar residues" evidence="9">
    <location>
        <begin position="58"/>
        <end position="80"/>
    </location>
</feature>
<dbReference type="Pfam" id="PF07500">
    <property type="entry name" value="TFIIS_M"/>
    <property type="match status" value="1"/>
</dbReference>
<gene>
    <name evidence="12" type="ORF">L201_005368</name>
</gene>
<dbReference type="GO" id="GO:0008270">
    <property type="term" value="F:zinc ion binding"/>
    <property type="evidence" value="ECO:0007669"/>
    <property type="project" value="UniProtKB-KW"/>
</dbReference>
<dbReference type="SMART" id="SM00249">
    <property type="entry name" value="PHD"/>
    <property type="match status" value="1"/>
</dbReference>
<sequence length="846" mass="93861">MSEIISSVHPEASTSGSPATNTSVEASPIAPRTTGRTRVKSQRVLEAEDTKRYLLKQAQAQVNPQHQETPGRSAKPTTYSKKGKGKKKVDNEVYCVCKTDNEGSMIECGECNDWFHFSCIDLKDDEAEKIHEYICDECTQSTSKRTTYKYDISTFVSPSPPPGIIPAKRKQPKSEKATPSHSSEDNDSGSEAEIDQATSSSRQSSVHATPPPNKKPRPSTDNKRKSSLTVNRQTSVERKPSSAGGALPPMRKYVREKLAPLFKGLFEGMNDEDAEKFGNKVEEGIFTHFKESINGKETAGNRYKTQFNLLSSSIAKGLRQDIISSITSHTLSPIQIATLTSADLASEEQLAAIQRAKQAVLEQTVKSKSDDLVSSSIRLGRDGFERVENAREKEMKLLSEQEELNRLKVEQDRLEQELRLKKPEPEKSPITKDIPKFKAEPQRSNSIDVSSPLRQTFVHSAWSGTTPTKEANEENDSMTISNFDQTNLDLSDIINLDGDMEIDDGLDDKPVEETQPSEMEVFESKEILWSGGITNPAAPSKHIPPMSLRLISRAPTLDWKLLLPHQTIEITGRVPTKTSLQFISEMRLNPSRELVTVAFSLDSKATDEEILTWEEMVEYHIGKDRHAVYLPYGKHPPAGAAKELYLIPLRPEDPSPEFTELIDGYFLPKEGRSTSVFLGVFICSKMSGSAPIPTAPRSDRPPTPPLPPPPVAPTIQPAASSVLPIPNEQLQALMASLNPTSLQGLVGGITPPVGGTTPPIAIGSTTPMPPPQPQQGYDIYPQQPYPAYPQQNYDAYHQQGYLDSRLGSRSWEGSEGRDPRGERRRDQWREERRDNGWGSRGGHRQY</sequence>
<feature type="compositionally biased region" description="Basic and acidic residues" evidence="9">
    <location>
        <begin position="417"/>
        <end position="441"/>
    </location>
</feature>
<keyword evidence="6" id="KW-0862">Zinc</keyword>
<feature type="domain" description="TFIIS central" evidence="11">
    <location>
        <begin position="254"/>
        <end position="372"/>
    </location>
</feature>
<dbReference type="SUPFAM" id="SSF46942">
    <property type="entry name" value="Elongation factor TFIIS domain 2"/>
    <property type="match status" value="1"/>
</dbReference>
<feature type="domain" description="PHD-type" evidence="10">
    <location>
        <begin position="92"/>
        <end position="141"/>
    </location>
</feature>
<evidence type="ECO:0000259" key="11">
    <source>
        <dbReference type="PROSITE" id="PS51321"/>
    </source>
</evidence>
<feature type="compositionally biased region" description="Basic and acidic residues" evidence="9">
    <location>
        <begin position="43"/>
        <end position="52"/>
    </location>
</feature>
<dbReference type="Pfam" id="PF07744">
    <property type="entry name" value="SPOC"/>
    <property type="match status" value="1"/>
</dbReference>
<evidence type="ECO:0000259" key="10">
    <source>
        <dbReference type="PROSITE" id="PS50016"/>
    </source>
</evidence>
<keyword evidence="13" id="KW-1185">Reference proteome</keyword>
<comment type="similarity">
    <text evidence="2">Belongs to the BYE1 family.</text>
</comment>
<feature type="coiled-coil region" evidence="8">
    <location>
        <begin position="384"/>
        <end position="417"/>
    </location>
</feature>
<evidence type="ECO:0000256" key="1">
    <source>
        <dbReference type="ARBA" id="ARBA00002311"/>
    </source>
</evidence>
<dbReference type="EMBL" id="CP144104">
    <property type="protein sequence ID" value="WWC90433.1"/>
    <property type="molecule type" value="Genomic_DNA"/>
</dbReference>
<evidence type="ECO:0000313" key="13">
    <source>
        <dbReference type="Proteomes" id="UP001355207"/>
    </source>
</evidence>
<dbReference type="InterPro" id="IPR013083">
    <property type="entry name" value="Znf_RING/FYVE/PHD"/>
</dbReference>
<dbReference type="InterPro" id="IPR003618">
    <property type="entry name" value="TFIIS_cen_dom"/>
</dbReference>
<feature type="compositionally biased region" description="Basic and acidic residues" evidence="9">
    <location>
        <begin position="812"/>
        <end position="835"/>
    </location>
</feature>
<dbReference type="SUPFAM" id="SSF57903">
    <property type="entry name" value="FYVE/PHD zinc finger"/>
    <property type="match status" value="1"/>
</dbReference>
<keyword evidence="8" id="KW-0175">Coiled coil</keyword>
<name>A0AAX4K119_9TREE</name>
<dbReference type="GO" id="GO:0006351">
    <property type="term" value="P:DNA-templated transcription"/>
    <property type="evidence" value="ECO:0007669"/>
    <property type="project" value="InterPro"/>
</dbReference>
<dbReference type="Pfam" id="PF00628">
    <property type="entry name" value="PHD"/>
    <property type="match status" value="1"/>
</dbReference>
<dbReference type="InterPro" id="IPR036575">
    <property type="entry name" value="TFIIS_cen_dom_sf"/>
</dbReference>
<dbReference type="PROSITE" id="PS01359">
    <property type="entry name" value="ZF_PHD_1"/>
    <property type="match status" value="1"/>
</dbReference>
<dbReference type="InterPro" id="IPR019787">
    <property type="entry name" value="Znf_PHD-finger"/>
</dbReference>
<evidence type="ECO:0000256" key="4">
    <source>
        <dbReference type="ARBA" id="ARBA00022723"/>
    </source>
</evidence>
<dbReference type="GeneID" id="91096038"/>
<protein>
    <recommendedName>
        <fullName evidence="3">Transcription factor BYE1</fullName>
    </recommendedName>
</protein>
<feature type="compositionally biased region" description="Acidic residues" evidence="9">
    <location>
        <begin position="185"/>
        <end position="194"/>
    </location>
</feature>
<feature type="compositionally biased region" description="Basic and acidic residues" evidence="9">
    <location>
        <begin position="172"/>
        <end position="184"/>
    </location>
</feature>
<evidence type="ECO:0000256" key="2">
    <source>
        <dbReference type="ARBA" id="ARBA00011050"/>
    </source>
</evidence>
<dbReference type="Gene3D" id="3.30.40.10">
    <property type="entry name" value="Zinc/RING finger domain, C3HC4 (zinc finger)"/>
    <property type="match status" value="1"/>
</dbReference>